<protein>
    <submittedName>
        <fullName evidence="2">Uncharacterized protein</fullName>
    </submittedName>
</protein>
<reference evidence="3" key="1">
    <citation type="submission" date="2016-06" db="EMBL/GenBank/DDBJ databases">
        <title>Parallel loss of symbiosis genes in relatives of nitrogen-fixing non-legume Parasponia.</title>
        <authorList>
            <person name="Van Velzen R."/>
            <person name="Holmer R."/>
            <person name="Bu F."/>
            <person name="Rutten L."/>
            <person name="Van Zeijl A."/>
            <person name="Liu W."/>
            <person name="Santuari L."/>
            <person name="Cao Q."/>
            <person name="Sharma T."/>
            <person name="Shen D."/>
            <person name="Roswanjaya Y."/>
            <person name="Wardhani T."/>
            <person name="Kalhor M.S."/>
            <person name="Jansen J."/>
            <person name="Van den Hoogen J."/>
            <person name="Gungor B."/>
            <person name="Hartog M."/>
            <person name="Hontelez J."/>
            <person name="Verver J."/>
            <person name="Yang W.-C."/>
            <person name="Schijlen E."/>
            <person name="Repin R."/>
            <person name="Schilthuizen M."/>
            <person name="Schranz E."/>
            <person name="Heidstra R."/>
            <person name="Miyata K."/>
            <person name="Fedorova E."/>
            <person name="Kohlen W."/>
            <person name="Bisseling T."/>
            <person name="Smit S."/>
            <person name="Geurts R."/>
        </authorList>
    </citation>
    <scope>NUCLEOTIDE SEQUENCE [LARGE SCALE GENOMIC DNA]</scope>
    <source>
        <strain evidence="3">cv. RG33-2</strain>
    </source>
</reference>
<keyword evidence="3" id="KW-1185">Reference proteome</keyword>
<evidence type="ECO:0000313" key="3">
    <source>
        <dbReference type="Proteomes" id="UP000237000"/>
    </source>
</evidence>
<accession>A0A2P5FFM7</accession>
<dbReference type="InParanoid" id="A0A2P5FFM7"/>
<evidence type="ECO:0000256" key="1">
    <source>
        <dbReference type="SAM" id="MobiDB-lite"/>
    </source>
</evidence>
<dbReference type="Proteomes" id="UP000237000">
    <property type="component" value="Unassembled WGS sequence"/>
</dbReference>
<proteinExistence type="predicted"/>
<name>A0A2P5FFM7_TREOI</name>
<dbReference type="EMBL" id="JXTC01000037">
    <property type="protein sequence ID" value="PON96608.1"/>
    <property type="molecule type" value="Genomic_DNA"/>
</dbReference>
<sequence>MGFGVIHGRGGPDLLSLAPSSTSFNFTTNDIILQAPPHSTLRRCPTPPLTSSSSNGLLRGQTSQAVLVALLRSEKVKDDLHDRLDNPNGVIKLGLAENKANFFDFFSTR</sequence>
<feature type="region of interest" description="Disordered" evidence="1">
    <location>
        <begin position="38"/>
        <end position="57"/>
    </location>
</feature>
<comment type="caution">
    <text evidence="2">The sequence shown here is derived from an EMBL/GenBank/DDBJ whole genome shotgun (WGS) entry which is preliminary data.</text>
</comment>
<dbReference type="AlphaFoldDB" id="A0A2P5FFM7"/>
<evidence type="ECO:0000313" key="2">
    <source>
        <dbReference type="EMBL" id="PON96608.1"/>
    </source>
</evidence>
<organism evidence="2 3">
    <name type="scientific">Trema orientale</name>
    <name type="common">Charcoal tree</name>
    <name type="synonym">Celtis orientalis</name>
    <dbReference type="NCBI Taxonomy" id="63057"/>
    <lineage>
        <taxon>Eukaryota</taxon>
        <taxon>Viridiplantae</taxon>
        <taxon>Streptophyta</taxon>
        <taxon>Embryophyta</taxon>
        <taxon>Tracheophyta</taxon>
        <taxon>Spermatophyta</taxon>
        <taxon>Magnoliopsida</taxon>
        <taxon>eudicotyledons</taxon>
        <taxon>Gunneridae</taxon>
        <taxon>Pentapetalae</taxon>
        <taxon>rosids</taxon>
        <taxon>fabids</taxon>
        <taxon>Rosales</taxon>
        <taxon>Cannabaceae</taxon>
        <taxon>Trema</taxon>
    </lineage>
</organism>
<gene>
    <name evidence="2" type="ORF">TorRG33x02_075890</name>
</gene>